<evidence type="ECO:0000256" key="1">
    <source>
        <dbReference type="ARBA" id="ARBA00023002"/>
    </source>
</evidence>
<keyword evidence="1" id="KW-0560">Oxidoreductase</keyword>
<feature type="domain" description="FAD dependent oxidoreductase" evidence="2">
    <location>
        <begin position="6"/>
        <end position="387"/>
    </location>
</feature>
<reference evidence="3 4" key="1">
    <citation type="submission" date="2020-02" db="EMBL/GenBank/DDBJ databases">
        <title>complete genome sequence of Rhodobacteraceae bacterium.</title>
        <authorList>
            <person name="Park J."/>
            <person name="Kim Y.-S."/>
            <person name="Kim K.-H."/>
        </authorList>
    </citation>
    <scope>NUCLEOTIDE SEQUENCE [LARGE SCALE GENOMIC DNA]</scope>
    <source>
        <strain evidence="3 4">RR4-56</strain>
    </source>
</reference>
<dbReference type="AlphaFoldDB" id="A0A7L5BW81"/>
<dbReference type="EMBL" id="CP049056">
    <property type="protein sequence ID" value="QIE54134.1"/>
    <property type="molecule type" value="Genomic_DNA"/>
</dbReference>
<protein>
    <submittedName>
        <fullName evidence="3">FAD-binding oxidoreductase</fullName>
    </submittedName>
</protein>
<evidence type="ECO:0000313" key="3">
    <source>
        <dbReference type="EMBL" id="QIE54134.1"/>
    </source>
</evidence>
<dbReference type="Gene3D" id="3.30.9.10">
    <property type="entry name" value="D-Amino Acid Oxidase, subunit A, domain 2"/>
    <property type="match status" value="1"/>
</dbReference>
<dbReference type="SUPFAM" id="SSF51905">
    <property type="entry name" value="FAD/NAD(P)-binding domain"/>
    <property type="match status" value="1"/>
</dbReference>
<dbReference type="InterPro" id="IPR036188">
    <property type="entry name" value="FAD/NAD-bd_sf"/>
</dbReference>
<dbReference type="KEGG" id="hdh:G5B40_00935"/>
<dbReference type="RefSeq" id="WP_165093892.1">
    <property type="nucleotide sequence ID" value="NZ_CP049056.1"/>
</dbReference>
<gene>
    <name evidence="3" type="ORF">G5B40_00935</name>
</gene>
<accession>A0A7L5BW81</accession>
<proteinExistence type="predicted"/>
<evidence type="ECO:0000313" key="4">
    <source>
        <dbReference type="Proteomes" id="UP000503336"/>
    </source>
</evidence>
<dbReference type="GO" id="GO:0016491">
    <property type="term" value="F:oxidoreductase activity"/>
    <property type="evidence" value="ECO:0007669"/>
    <property type="project" value="UniProtKB-KW"/>
</dbReference>
<organism evidence="3 4">
    <name type="scientific">Pikeienuella piscinae</name>
    <dbReference type="NCBI Taxonomy" id="2748098"/>
    <lineage>
        <taxon>Bacteria</taxon>
        <taxon>Pseudomonadati</taxon>
        <taxon>Pseudomonadota</taxon>
        <taxon>Alphaproteobacteria</taxon>
        <taxon>Rhodobacterales</taxon>
        <taxon>Paracoccaceae</taxon>
        <taxon>Pikeienuella</taxon>
    </lineage>
</organism>
<dbReference type="GO" id="GO:0005737">
    <property type="term" value="C:cytoplasm"/>
    <property type="evidence" value="ECO:0007669"/>
    <property type="project" value="TreeGrafter"/>
</dbReference>
<dbReference type="PANTHER" id="PTHR13847">
    <property type="entry name" value="SARCOSINE DEHYDROGENASE-RELATED"/>
    <property type="match status" value="1"/>
</dbReference>
<dbReference type="PANTHER" id="PTHR13847:SF287">
    <property type="entry name" value="FAD-DEPENDENT OXIDOREDUCTASE DOMAIN-CONTAINING PROTEIN 1"/>
    <property type="match status" value="1"/>
</dbReference>
<dbReference type="Pfam" id="PF01266">
    <property type="entry name" value="DAO"/>
    <property type="match status" value="1"/>
</dbReference>
<evidence type="ECO:0000259" key="2">
    <source>
        <dbReference type="Pfam" id="PF01266"/>
    </source>
</evidence>
<name>A0A7L5BW81_9RHOB</name>
<dbReference type="Proteomes" id="UP000503336">
    <property type="component" value="Chromosome"/>
</dbReference>
<keyword evidence="4" id="KW-1185">Reference proteome</keyword>
<dbReference type="Gene3D" id="3.50.50.60">
    <property type="entry name" value="FAD/NAD(P)-binding domain"/>
    <property type="match status" value="1"/>
</dbReference>
<dbReference type="InterPro" id="IPR006076">
    <property type="entry name" value="FAD-dep_OxRdtase"/>
</dbReference>
<sequence>MSENYDAIIIGAGVIGACTAFEMAKAGYRTLSIDKTGGAGHGSTSGSCAIIRLYYSNVESCALAYENWFYWKDWAGYLGAPDPRGMIDYRDTGTLVMKCAENGYLERAAELMEAIHAPYEHWSPERIRERFPFFDLKLFGPAKRPEDAGFGEPTGGELPGAIFFPCGGYVTDPALAAQNAEFAAKRHGAEFLYNSEVAGILTENGRAAGVRLSDGRELRAGIVVNIAGPHSSKINRMAGVFDEMNIKTRALRHEVAHVPAPPGFDMGAHGMVTSDSDLATYARPERGDHVLIGSEDPQCDTREWVDPDDWNRDLSEQARVQAMRLAQRYTGLPIPNKVKGVVDLYDVTEDWIPIYDKTALPGFYVAIGTSGNQFKNAPVVGKMMTKLIEECEAGRDHDAEPASFRFENVGMDCSIGFFSRNREINPNSSFSVLG</sequence>